<sequence>MGLFSRALGNLFNERGPQDRDDTPDLDAAIEGLAAWTTGKRMADAGEKYSAMINTLPPGTATSMRLSDTVGTLVIDGEQQPVLFGYPGNIELNMPALTELAGTARILLDLGYEGIEHEKKGILRDLTAGTYRLRVSCISSSLYPLVRLQIGFFSDLQEPLHLEVLSDMLDCNVQDFYLSLCDSGCYELSLHVMREHIGSVFATLDPSECRTISRDLAVAAADLASIPSSARSLERAIRECERRHPLGEGMRR</sequence>
<accession>A0A831SSL6</accession>
<protein>
    <submittedName>
        <fullName evidence="1">Uncharacterized protein</fullName>
    </submittedName>
</protein>
<name>A0A831SSL6_PROAE</name>
<organism evidence="1">
    <name type="scientific">Prosthecochloris aestuarii</name>
    <dbReference type="NCBI Taxonomy" id="1102"/>
    <lineage>
        <taxon>Bacteria</taxon>
        <taxon>Pseudomonadati</taxon>
        <taxon>Chlorobiota</taxon>
        <taxon>Chlorobiia</taxon>
        <taxon>Chlorobiales</taxon>
        <taxon>Chlorobiaceae</taxon>
        <taxon>Prosthecochloris</taxon>
    </lineage>
</organism>
<reference evidence="1" key="1">
    <citation type="journal article" date="2020" name="mSystems">
        <title>Genome- and Community-Level Interaction Insights into Carbon Utilization and Element Cycling Functions of Hydrothermarchaeota in Hydrothermal Sediment.</title>
        <authorList>
            <person name="Zhou Z."/>
            <person name="Liu Y."/>
            <person name="Xu W."/>
            <person name="Pan J."/>
            <person name="Luo Z.H."/>
            <person name="Li M."/>
        </authorList>
    </citation>
    <scope>NUCLEOTIDE SEQUENCE [LARGE SCALE GENOMIC DNA]</scope>
    <source>
        <strain evidence="1">SpSt-1181</strain>
    </source>
</reference>
<dbReference type="EMBL" id="DSBW01000104">
    <property type="protein sequence ID" value="HED30964.1"/>
    <property type="molecule type" value="Genomic_DNA"/>
</dbReference>
<proteinExistence type="predicted"/>
<comment type="caution">
    <text evidence="1">The sequence shown here is derived from an EMBL/GenBank/DDBJ whole genome shotgun (WGS) entry which is preliminary data.</text>
</comment>
<dbReference type="Proteomes" id="UP000886335">
    <property type="component" value="Unassembled WGS sequence"/>
</dbReference>
<gene>
    <name evidence="1" type="ORF">ENN50_04625</name>
</gene>
<evidence type="ECO:0000313" key="1">
    <source>
        <dbReference type="EMBL" id="HED30964.1"/>
    </source>
</evidence>
<dbReference type="AlphaFoldDB" id="A0A831SSL6"/>